<feature type="binding site" evidence="14">
    <location>
        <position position="167"/>
    </location>
    <ligand>
        <name>Zn(2+)</name>
        <dbReference type="ChEBI" id="CHEBI:29105"/>
    </ligand>
</feature>
<feature type="binding site" evidence="14">
    <location>
        <position position="172"/>
    </location>
    <ligand>
        <name>Zn(2+)</name>
        <dbReference type="ChEBI" id="CHEBI:29105"/>
    </ligand>
</feature>
<dbReference type="Gramene" id="EFJ16468">
    <property type="protein sequence ID" value="EFJ16468"/>
    <property type="gene ID" value="SELMODRAFT_268614"/>
</dbReference>
<dbReference type="OMA" id="EQCKKCR"/>
<dbReference type="GO" id="GO:0046872">
    <property type="term" value="F:metal ion binding"/>
    <property type="evidence" value="ECO:0007669"/>
    <property type="project" value="UniProtKB-KW"/>
</dbReference>
<dbReference type="Gene3D" id="3.40.50.1220">
    <property type="entry name" value="TPP-binding domain"/>
    <property type="match status" value="1"/>
</dbReference>
<evidence type="ECO:0000256" key="1">
    <source>
        <dbReference type="ARBA" id="ARBA00001947"/>
    </source>
</evidence>
<dbReference type="InterPro" id="IPR029035">
    <property type="entry name" value="DHS-like_NAD/FAD-binding_dom"/>
</dbReference>
<proteinExistence type="inferred from homology"/>
<comment type="subcellular location">
    <subcellularLocation>
        <location evidence="2">Nucleus</location>
    </subcellularLocation>
</comment>
<evidence type="ECO:0000256" key="7">
    <source>
        <dbReference type="ARBA" id="ARBA00023027"/>
    </source>
</evidence>
<dbReference type="PROSITE" id="PS50305">
    <property type="entry name" value="SIRTUIN"/>
    <property type="match status" value="1"/>
</dbReference>
<dbReference type="InterPro" id="IPR003000">
    <property type="entry name" value="Sirtuin"/>
</dbReference>
<evidence type="ECO:0000256" key="13">
    <source>
        <dbReference type="ARBA" id="ARBA00083601"/>
    </source>
</evidence>
<dbReference type="AlphaFoldDB" id="D8SH69"/>
<dbReference type="EC" id="2.3.1.286" evidence="3"/>
<evidence type="ECO:0000256" key="8">
    <source>
        <dbReference type="ARBA" id="ARBA00023242"/>
    </source>
</evidence>
<keyword evidence="4" id="KW-0808">Transferase</keyword>
<accession>D8SH69</accession>
<dbReference type="InterPro" id="IPR050134">
    <property type="entry name" value="NAD-dep_sirtuin_deacylases"/>
</dbReference>
<organism evidence="17">
    <name type="scientific">Selaginella moellendorffii</name>
    <name type="common">Spikemoss</name>
    <dbReference type="NCBI Taxonomy" id="88036"/>
    <lineage>
        <taxon>Eukaryota</taxon>
        <taxon>Viridiplantae</taxon>
        <taxon>Streptophyta</taxon>
        <taxon>Embryophyta</taxon>
        <taxon>Tracheophyta</taxon>
        <taxon>Lycopodiopsida</taxon>
        <taxon>Selaginellales</taxon>
        <taxon>Selaginellaceae</taxon>
        <taxon>Selaginella</taxon>
    </lineage>
</organism>
<name>D8SH69_SELML</name>
<dbReference type="GO" id="GO:0017136">
    <property type="term" value="F:histone deacetylase activity, NAD-dependent"/>
    <property type="evidence" value="ECO:0000318"/>
    <property type="project" value="GO_Central"/>
</dbReference>
<feature type="active site" description="Proton acceptor" evidence="14">
    <location>
        <position position="134"/>
    </location>
</feature>
<evidence type="ECO:0000256" key="3">
    <source>
        <dbReference type="ARBA" id="ARBA00012928"/>
    </source>
</evidence>
<reference evidence="16 17" key="1">
    <citation type="journal article" date="2011" name="Science">
        <title>The Selaginella genome identifies genetic changes associated with the evolution of vascular plants.</title>
        <authorList>
            <person name="Banks J.A."/>
            <person name="Nishiyama T."/>
            <person name="Hasebe M."/>
            <person name="Bowman J.L."/>
            <person name="Gribskov M."/>
            <person name="dePamphilis C."/>
            <person name="Albert V.A."/>
            <person name="Aono N."/>
            <person name="Aoyama T."/>
            <person name="Ambrose B.A."/>
            <person name="Ashton N.W."/>
            <person name="Axtell M.J."/>
            <person name="Barker E."/>
            <person name="Barker M.S."/>
            <person name="Bennetzen J.L."/>
            <person name="Bonawitz N.D."/>
            <person name="Chapple C."/>
            <person name="Cheng C."/>
            <person name="Correa L.G."/>
            <person name="Dacre M."/>
            <person name="DeBarry J."/>
            <person name="Dreyer I."/>
            <person name="Elias M."/>
            <person name="Engstrom E.M."/>
            <person name="Estelle M."/>
            <person name="Feng L."/>
            <person name="Finet C."/>
            <person name="Floyd S.K."/>
            <person name="Frommer W.B."/>
            <person name="Fujita T."/>
            <person name="Gramzow L."/>
            <person name="Gutensohn M."/>
            <person name="Harholt J."/>
            <person name="Hattori M."/>
            <person name="Heyl A."/>
            <person name="Hirai T."/>
            <person name="Hiwatashi Y."/>
            <person name="Ishikawa M."/>
            <person name="Iwata M."/>
            <person name="Karol K.G."/>
            <person name="Koehler B."/>
            <person name="Kolukisaoglu U."/>
            <person name="Kubo M."/>
            <person name="Kurata T."/>
            <person name="Lalonde S."/>
            <person name="Li K."/>
            <person name="Li Y."/>
            <person name="Litt A."/>
            <person name="Lyons E."/>
            <person name="Manning G."/>
            <person name="Maruyama T."/>
            <person name="Michael T.P."/>
            <person name="Mikami K."/>
            <person name="Miyazaki S."/>
            <person name="Morinaga S."/>
            <person name="Murata T."/>
            <person name="Mueller-Roeber B."/>
            <person name="Nelson D.R."/>
            <person name="Obara M."/>
            <person name="Oguri Y."/>
            <person name="Olmstead R.G."/>
            <person name="Onodera N."/>
            <person name="Petersen B.L."/>
            <person name="Pils B."/>
            <person name="Prigge M."/>
            <person name="Rensing S.A."/>
            <person name="Riano-Pachon D.M."/>
            <person name="Roberts A.W."/>
            <person name="Sato Y."/>
            <person name="Scheller H.V."/>
            <person name="Schulz B."/>
            <person name="Schulz C."/>
            <person name="Shakirov E.V."/>
            <person name="Shibagaki N."/>
            <person name="Shinohara N."/>
            <person name="Shippen D.E."/>
            <person name="Soerensen I."/>
            <person name="Sotooka R."/>
            <person name="Sugimoto N."/>
            <person name="Sugita M."/>
            <person name="Sumikawa N."/>
            <person name="Tanurdzic M."/>
            <person name="Theissen G."/>
            <person name="Ulvskov P."/>
            <person name="Wakazuki S."/>
            <person name="Weng J.K."/>
            <person name="Willats W.W."/>
            <person name="Wipf D."/>
            <person name="Wolf P.G."/>
            <person name="Yang L."/>
            <person name="Zimmer A.D."/>
            <person name="Zhu Q."/>
            <person name="Mitros T."/>
            <person name="Hellsten U."/>
            <person name="Loque D."/>
            <person name="Otillar R."/>
            <person name="Salamov A."/>
            <person name="Schmutz J."/>
            <person name="Shapiro H."/>
            <person name="Lindquist E."/>
            <person name="Lucas S."/>
            <person name="Rokhsar D."/>
            <person name="Grigoriev I.V."/>
        </authorList>
    </citation>
    <scope>NUCLEOTIDE SEQUENCE [LARGE SCALE GENOMIC DNA]</scope>
</reference>
<evidence type="ECO:0000313" key="17">
    <source>
        <dbReference type="Proteomes" id="UP000001514"/>
    </source>
</evidence>
<feature type="binding site" evidence="14">
    <location>
        <position position="142"/>
    </location>
    <ligand>
        <name>Zn(2+)</name>
        <dbReference type="ChEBI" id="CHEBI:29105"/>
    </ligand>
</feature>
<dbReference type="KEGG" id="smo:SELMODRAFT_268614"/>
<dbReference type="PANTHER" id="PTHR11085:SF12">
    <property type="entry name" value="NAD-DEPENDENT PROTEIN DEACYLASE SIRTUIN-6"/>
    <property type="match status" value="1"/>
</dbReference>
<evidence type="ECO:0000256" key="9">
    <source>
        <dbReference type="ARBA" id="ARBA00038170"/>
    </source>
</evidence>
<dbReference type="Gene3D" id="2.20.28.200">
    <property type="match status" value="1"/>
</dbReference>
<dbReference type="HOGENOM" id="CLU_023643_6_0_1"/>
<protein>
    <recommendedName>
        <fullName evidence="11">NAD-dependent protein deacetylase SRT1</fullName>
        <ecNumber evidence="3">2.3.1.286</ecNumber>
    </recommendedName>
    <alternativeName>
        <fullName evidence="13">Regulatory protein SIR2 homolog 1</fullName>
    </alternativeName>
    <alternativeName>
        <fullName evidence="12">SIR2-like protein 1</fullName>
    </alternativeName>
</protein>
<dbReference type="InterPro" id="IPR026590">
    <property type="entry name" value="Ssirtuin_cat_dom"/>
</dbReference>
<dbReference type="PANTHER" id="PTHR11085">
    <property type="entry name" value="NAD-DEPENDENT PROTEIN DEACYLASE SIRTUIN-5, MITOCHONDRIAL-RELATED"/>
    <property type="match status" value="1"/>
</dbReference>
<dbReference type="CDD" id="cd01410">
    <property type="entry name" value="SIRT7"/>
    <property type="match status" value="1"/>
</dbReference>
<evidence type="ECO:0000259" key="15">
    <source>
        <dbReference type="PROSITE" id="PS50305"/>
    </source>
</evidence>
<sequence length="319" mass="35228">MALGYAEKLSFKADVGKLGMPELFDPAQDVDRKIAQLAQLIQESKHLVAFTGAGISTSCGIPDFRGPKGIWTLQHEGKPLPKADVQFHQARPGTTHMALVELVCAGILKFIISQNIDGLHLRSGIPRDKLSELHGNSFMETCPSCGREYLRDFEMETIGIKRTGRRCSVPGCVGRLVDTIVDWEGALPPKELRAAEKHCKEADLIVCLGTSLQITPACNLPLKTVRAGGKLVIATPKDKKATLVIHARVDQVILGVMRLLNRNIPPFIRLDHLLVCCSYSWLNNCVKWTLRIESPHGNKAPLQFIKHVEVSLPLVVRDE</sequence>
<evidence type="ECO:0000256" key="4">
    <source>
        <dbReference type="ARBA" id="ARBA00022679"/>
    </source>
</evidence>
<evidence type="ECO:0000256" key="5">
    <source>
        <dbReference type="ARBA" id="ARBA00022723"/>
    </source>
</evidence>
<dbReference type="STRING" id="88036.D8SH69"/>
<dbReference type="GO" id="GO:0070403">
    <property type="term" value="F:NAD+ binding"/>
    <property type="evidence" value="ECO:0007669"/>
    <property type="project" value="InterPro"/>
</dbReference>
<keyword evidence="6 14" id="KW-0862">Zinc</keyword>
<comment type="catalytic activity">
    <reaction evidence="10">
        <text>N(6)-acetyl-L-lysyl-[protein] + NAD(+) + H2O = 2''-O-acetyl-ADP-D-ribose + nicotinamide + L-lysyl-[protein]</text>
        <dbReference type="Rhea" id="RHEA:43636"/>
        <dbReference type="Rhea" id="RHEA-COMP:9752"/>
        <dbReference type="Rhea" id="RHEA-COMP:10731"/>
        <dbReference type="ChEBI" id="CHEBI:15377"/>
        <dbReference type="ChEBI" id="CHEBI:17154"/>
        <dbReference type="ChEBI" id="CHEBI:29969"/>
        <dbReference type="ChEBI" id="CHEBI:57540"/>
        <dbReference type="ChEBI" id="CHEBI:61930"/>
        <dbReference type="ChEBI" id="CHEBI:83767"/>
        <dbReference type="EC" id="2.3.1.286"/>
    </reaction>
</comment>
<evidence type="ECO:0000256" key="12">
    <source>
        <dbReference type="ARBA" id="ARBA00080890"/>
    </source>
</evidence>
<evidence type="ECO:0000256" key="11">
    <source>
        <dbReference type="ARBA" id="ARBA00067249"/>
    </source>
</evidence>
<dbReference type="FunFam" id="2.20.28.200:FF:000003">
    <property type="entry name" value="NAD-dependent protein deacetylase SRT1"/>
    <property type="match status" value="1"/>
</dbReference>
<feature type="binding site" evidence="14">
    <location>
        <position position="145"/>
    </location>
    <ligand>
        <name>Zn(2+)</name>
        <dbReference type="ChEBI" id="CHEBI:29105"/>
    </ligand>
</feature>
<evidence type="ECO:0000256" key="6">
    <source>
        <dbReference type="ARBA" id="ARBA00022833"/>
    </source>
</evidence>
<dbReference type="FunFam" id="3.40.50.1220:FF:000038">
    <property type="entry name" value="NAD-dependent protein deacetylase sirtuin-6 isoform X2"/>
    <property type="match status" value="1"/>
</dbReference>
<evidence type="ECO:0000256" key="14">
    <source>
        <dbReference type="PROSITE-ProRule" id="PRU00236"/>
    </source>
</evidence>
<dbReference type="GO" id="GO:0005634">
    <property type="term" value="C:nucleus"/>
    <property type="evidence" value="ECO:0000318"/>
    <property type="project" value="GO_Central"/>
</dbReference>
<dbReference type="Pfam" id="PF02146">
    <property type="entry name" value="SIR2"/>
    <property type="match status" value="2"/>
</dbReference>
<dbReference type="InParanoid" id="D8SH69"/>
<evidence type="ECO:0000313" key="16">
    <source>
        <dbReference type="EMBL" id="EFJ16468.1"/>
    </source>
</evidence>
<dbReference type="Proteomes" id="UP000001514">
    <property type="component" value="Unassembled WGS sequence"/>
</dbReference>
<dbReference type="GO" id="GO:0003714">
    <property type="term" value="F:transcription corepressor activity"/>
    <property type="evidence" value="ECO:0000318"/>
    <property type="project" value="GO_Central"/>
</dbReference>
<keyword evidence="17" id="KW-1185">Reference proteome</keyword>
<feature type="domain" description="Deacetylase sirtuin-type" evidence="15">
    <location>
        <begin position="27"/>
        <end position="263"/>
    </location>
</feature>
<evidence type="ECO:0000256" key="10">
    <source>
        <dbReference type="ARBA" id="ARBA00050203"/>
    </source>
</evidence>
<dbReference type="GO" id="GO:0000122">
    <property type="term" value="P:negative regulation of transcription by RNA polymerase II"/>
    <property type="evidence" value="ECO:0000318"/>
    <property type="project" value="GO_Central"/>
</dbReference>
<keyword evidence="8" id="KW-0539">Nucleus</keyword>
<dbReference type="EMBL" id="GL377619">
    <property type="protein sequence ID" value="EFJ16468.1"/>
    <property type="molecule type" value="Genomic_DNA"/>
</dbReference>
<comment type="similarity">
    <text evidence="9">Belongs to the sirtuin family. Class IV subfamily.</text>
</comment>
<dbReference type="eggNOG" id="KOG1905">
    <property type="taxonomic scope" value="Eukaryota"/>
</dbReference>
<dbReference type="SUPFAM" id="SSF52467">
    <property type="entry name" value="DHS-like NAD/FAD-binding domain"/>
    <property type="match status" value="1"/>
</dbReference>
<evidence type="ECO:0000256" key="2">
    <source>
        <dbReference type="ARBA" id="ARBA00004123"/>
    </source>
</evidence>
<gene>
    <name evidence="16" type="ORF">SELMODRAFT_268614</name>
</gene>
<comment type="cofactor">
    <cofactor evidence="1">
        <name>Zn(2+)</name>
        <dbReference type="ChEBI" id="CHEBI:29105"/>
    </cofactor>
</comment>
<keyword evidence="5 14" id="KW-0479">Metal-binding</keyword>
<dbReference type="FunCoup" id="D8SH69">
    <property type="interactions" value="3424"/>
</dbReference>
<keyword evidence="7" id="KW-0520">NAD</keyword>